<keyword evidence="1" id="KW-1133">Transmembrane helix</keyword>
<proteinExistence type="predicted"/>
<dbReference type="AlphaFoldDB" id="A0A845BJX6"/>
<feature type="transmembrane region" description="Helical" evidence="1">
    <location>
        <begin position="65"/>
        <end position="84"/>
    </location>
</feature>
<evidence type="ECO:0000313" key="2">
    <source>
        <dbReference type="EMBL" id="MXR35690.1"/>
    </source>
</evidence>
<keyword evidence="1" id="KW-0472">Membrane</keyword>
<organism evidence="2 3">
    <name type="scientific">Craterilacuibacter sinensis</name>
    <dbReference type="NCBI Taxonomy" id="2686017"/>
    <lineage>
        <taxon>Bacteria</taxon>
        <taxon>Pseudomonadati</taxon>
        <taxon>Pseudomonadota</taxon>
        <taxon>Betaproteobacteria</taxon>
        <taxon>Neisseriales</taxon>
        <taxon>Neisseriaceae</taxon>
        <taxon>Craterilacuibacter</taxon>
    </lineage>
</organism>
<dbReference type="RefSeq" id="WP_124734166.1">
    <property type="nucleotide sequence ID" value="NZ_WSSB01000001.1"/>
</dbReference>
<keyword evidence="3" id="KW-1185">Reference proteome</keyword>
<keyword evidence="1" id="KW-0812">Transmembrane</keyword>
<evidence type="ECO:0000313" key="3">
    <source>
        <dbReference type="Proteomes" id="UP000467214"/>
    </source>
</evidence>
<evidence type="ECO:0000256" key="1">
    <source>
        <dbReference type="SAM" id="Phobius"/>
    </source>
</evidence>
<accession>A0A845BJX6</accession>
<comment type="caution">
    <text evidence="2">The sequence shown here is derived from an EMBL/GenBank/DDBJ whole genome shotgun (WGS) entry which is preliminary data.</text>
</comment>
<name>A0A845BJX6_9NEIS</name>
<feature type="transmembrane region" description="Helical" evidence="1">
    <location>
        <begin position="39"/>
        <end position="59"/>
    </location>
</feature>
<dbReference type="Proteomes" id="UP000467214">
    <property type="component" value="Unassembled WGS sequence"/>
</dbReference>
<sequence length="87" mass="9464">MELIANAVMLGVLMLVAALMWLVKIGFDEAGVFDRMRGIKLFLAGATFPVSVYVMSGAARRRLKWPVLLACVGGILLIAIRVRYAAP</sequence>
<protein>
    <submittedName>
        <fullName evidence="2">Uncharacterized protein</fullName>
    </submittedName>
</protein>
<reference evidence="2 3" key="1">
    <citation type="submission" date="2019-12" db="EMBL/GenBank/DDBJ databases">
        <title>Neisseriaceae gen. nov. sp. Genome sequencing and assembly.</title>
        <authorList>
            <person name="Liu Z."/>
            <person name="Li A."/>
        </authorList>
    </citation>
    <scope>NUCLEOTIDE SEQUENCE [LARGE SCALE GENOMIC DNA]</scope>
    <source>
        <strain evidence="2 3">B2N2-7</strain>
    </source>
</reference>
<gene>
    <name evidence="2" type="ORF">GQF02_01605</name>
</gene>
<feature type="transmembrane region" description="Helical" evidence="1">
    <location>
        <begin position="6"/>
        <end position="27"/>
    </location>
</feature>
<dbReference type="EMBL" id="WSSB01000001">
    <property type="protein sequence ID" value="MXR35690.1"/>
    <property type="molecule type" value="Genomic_DNA"/>
</dbReference>